<dbReference type="SUPFAM" id="SSF58038">
    <property type="entry name" value="SNARE fusion complex"/>
    <property type="match status" value="1"/>
</dbReference>
<evidence type="ECO:0000256" key="2">
    <source>
        <dbReference type="ARBA" id="ARBA00008025"/>
    </source>
</evidence>
<dbReference type="CDD" id="cd15867">
    <property type="entry name" value="R-SNARE_YKT6"/>
    <property type="match status" value="1"/>
</dbReference>
<evidence type="ECO:0008006" key="16">
    <source>
        <dbReference type="Google" id="ProtNLM"/>
    </source>
</evidence>
<comment type="function">
    <text evidence="8">Vesicular soluble NSF attachment protein receptor (v-SNARE) mediating vesicle docking and fusion to a specific acceptor cellular compartment. Functions in endoplasmic reticulum to Golgi transport; as part of a SNARE complex composed of GOSR1, GOSR2 and STX5. Functions in early/recycling endosome to TGN transport; as part of a SNARE complex composed of BET1L, GOSR1 and STX5. Has a S-palmitoyl transferase activity.</text>
</comment>
<dbReference type="InterPro" id="IPR045848">
    <property type="entry name" value="R-SNARE_YKT6"/>
</dbReference>
<keyword evidence="7" id="KW-0636">Prenylation</keyword>
<dbReference type="Pfam" id="PF00957">
    <property type="entry name" value="Synaptobrevin"/>
    <property type="match status" value="1"/>
</dbReference>
<sequence>MFYGQRKKVEKENVNLGVYISAKAMSVLLLFGLASKKCNRRAQPGYVHIIQIFVQLSGLSMKVFSVQVLHKGPDGKAKLLKSTHDLSSFSFFQRSSVQEFMMFTGKLLVERSALSSRSSVKENEYFCHIFVRQDGLSGICITDGEYQQRVAFTMLRRVLDDFASKVPSVQWAQIKTEKDCTYTGLPELLMKWQNPREADAMTRVQEEVEETKVVLHNTIQSVLERGEKLDDLIAASEGLSNQSKLFYTQARKMNKCCSWT</sequence>
<evidence type="ECO:0000256" key="7">
    <source>
        <dbReference type="ARBA" id="ARBA00023289"/>
    </source>
</evidence>
<evidence type="ECO:0000256" key="6">
    <source>
        <dbReference type="ARBA" id="ARBA00023288"/>
    </source>
</evidence>
<dbReference type="CDD" id="cd14824">
    <property type="entry name" value="Longin"/>
    <property type="match status" value="1"/>
</dbReference>
<reference evidence="14 15" key="1">
    <citation type="submission" date="2018-08" db="EMBL/GenBank/DDBJ databases">
        <authorList>
            <person name="Laetsch R D."/>
            <person name="Stevens L."/>
            <person name="Kumar S."/>
            <person name="Blaxter L. M."/>
        </authorList>
    </citation>
    <scope>NUCLEOTIDE SEQUENCE [LARGE SCALE GENOMIC DNA]</scope>
</reference>
<dbReference type="EMBL" id="UYRX01000078">
    <property type="protein sequence ID" value="VDK72834.1"/>
    <property type="molecule type" value="Genomic_DNA"/>
</dbReference>
<keyword evidence="11" id="KW-1133">Transmembrane helix</keyword>
<evidence type="ECO:0000256" key="8">
    <source>
        <dbReference type="ARBA" id="ARBA00025256"/>
    </source>
</evidence>
<dbReference type="PROSITE" id="PS50892">
    <property type="entry name" value="V_SNARE"/>
    <property type="match status" value="1"/>
</dbReference>
<evidence type="ECO:0000256" key="5">
    <source>
        <dbReference type="ARBA" id="ARBA00023139"/>
    </source>
</evidence>
<organism evidence="14 15">
    <name type="scientific">Litomosoides sigmodontis</name>
    <name type="common">Filarial nematode worm</name>
    <dbReference type="NCBI Taxonomy" id="42156"/>
    <lineage>
        <taxon>Eukaryota</taxon>
        <taxon>Metazoa</taxon>
        <taxon>Ecdysozoa</taxon>
        <taxon>Nematoda</taxon>
        <taxon>Chromadorea</taxon>
        <taxon>Rhabditida</taxon>
        <taxon>Spirurina</taxon>
        <taxon>Spiruromorpha</taxon>
        <taxon>Filarioidea</taxon>
        <taxon>Onchocercidae</taxon>
        <taxon>Litomosoides</taxon>
    </lineage>
</organism>
<keyword evidence="11" id="KW-0812">Transmembrane</keyword>
<comment type="subcellular location">
    <subcellularLocation>
        <location evidence="9">Cytoplasmic vesicle membrane</location>
        <topology evidence="9">Lipid-anchor</topology>
        <orientation evidence="9">Cytoplasmic side</orientation>
    </subcellularLocation>
    <subcellularLocation>
        <location evidence="1">Golgi apparatus membrane</location>
        <topology evidence="1">Lipid-anchor</topology>
        <orientation evidence="1">Cytoplasmic side</orientation>
    </subcellularLocation>
</comment>
<keyword evidence="6" id="KW-0449">Lipoprotein</keyword>
<name>A0A3P6U414_LITSI</name>
<dbReference type="InterPro" id="IPR011012">
    <property type="entry name" value="Longin-like_dom_sf"/>
</dbReference>
<feature type="transmembrane region" description="Helical" evidence="11">
    <location>
        <begin position="16"/>
        <end position="34"/>
    </location>
</feature>
<dbReference type="AlphaFoldDB" id="A0A3P6U414"/>
<evidence type="ECO:0000259" key="12">
    <source>
        <dbReference type="PROSITE" id="PS50859"/>
    </source>
</evidence>
<evidence type="ECO:0000256" key="4">
    <source>
        <dbReference type="ARBA" id="ARBA00023136"/>
    </source>
</evidence>
<dbReference type="InterPro" id="IPR010908">
    <property type="entry name" value="Longin_dom"/>
</dbReference>
<evidence type="ECO:0000256" key="1">
    <source>
        <dbReference type="ARBA" id="ARBA00004444"/>
    </source>
</evidence>
<keyword evidence="10" id="KW-0175">Coiled coil</keyword>
<dbReference type="SMART" id="SM01270">
    <property type="entry name" value="Longin"/>
    <property type="match status" value="1"/>
</dbReference>
<dbReference type="SUPFAM" id="SSF64356">
    <property type="entry name" value="SNARE-like"/>
    <property type="match status" value="1"/>
</dbReference>
<dbReference type="STRING" id="42156.A0A3P6U414"/>
<dbReference type="Pfam" id="PF13774">
    <property type="entry name" value="Longin"/>
    <property type="match status" value="1"/>
</dbReference>
<keyword evidence="4 11" id="KW-0472">Membrane</keyword>
<dbReference type="InterPro" id="IPR042855">
    <property type="entry name" value="V_SNARE_CC"/>
</dbReference>
<dbReference type="PROSITE" id="PS50859">
    <property type="entry name" value="LONGIN"/>
    <property type="match status" value="1"/>
</dbReference>
<dbReference type="Gene3D" id="3.30.450.50">
    <property type="entry name" value="Longin domain"/>
    <property type="match status" value="1"/>
</dbReference>
<dbReference type="GO" id="GO:0005484">
    <property type="term" value="F:SNAP receptor activity"/>
    <property type="evidence" value="ECO:0007669"/>
    <property type="project" value="TreeGrafter"/>
</dbReference>
<keyword evidence="3" id="KW-0488">Methylation</keyword>
<comment type="similarity">
    <text evidence="2">Belongs to the synaptobrevin family.</text>
</comment>
<dbReference type="GO" id="GO:0030659">
    <property type="term" value="C:cytoplasmic vesicle membrane"/>
    <property type="evidence" value="ECO:0007669"/>
    <property type="project" value="UniProtKB-SubCell"/>
</dbReference>
<evidence type="ECO:0000313" key="14">
    <source>
        <dbReference type="EMBL" id="VDK72834.1"/>
    </source>
</evidence>
<feature type="domain" description="V-SNARE coiled-coil homology" evidence="13">
    <location>
        <begin position="200"/>
        <end position="260"/>
    </location>
</feature>
<evidence type="ECO:0000313" key="15">
    <source>
        <dbReference type="Proteomes" id="UP000277928"/>
    </source>
</evidence>
<dbReference type="OMA" id="HYIGIIR"/>
<protein>
    <recommendedName>
        <fullName evidence="16">V-SNARE coiled-coil homology domain-containing protein</fullName>
    </recommendedName>
</protein>
<dbReference type="Gene3D" id="1.20.5.110">
    <property type="match status" value="1"/>
</dbReference>
<dbReference type="PANTHER" id="PTHR45806">
    <property type="entry name" value="SYNAPTOBREVIN HOMOLOG YKT6"/>
    <property type="match status" value="1"/>
</dbReference>
<keyword evidence="15" id="KW-1185">Reference proteome</keyword>
<evidence type="ECO:0000256" key="3">
    <source>
        <dbReference type="ARBA" id="ARBA00022481"/>
    </source>
</evidence>
<evidence type="ECO:0000256" key="11">
    <source>
        <dbReference type="SAM" id="Phobius"/>
    </source>
</evidence>
<evidence type="ECO:0000256" key="9">
    <source>
        <dbReference type="ARBA" id="ARBA00025701"/>
    </source>
</evidence>
<evidence type="ECO:0000259" key="13">
    <source>
        <dbReference type="PROSITE" id="PS50892"/>
    </source>
</evidence>
<evidence type="ECO:0000256" key="10">
    <source>
        <dbReference type="PROSITE-ProRule" id="PRU00290"/>
    </source>
</evidence>
<accession>A0A3P6U414</accession>
<dbReference type="Proteomes" id="UP000277928">
    <property type="component" value="Unassembled WGS sequence"/>
</dbReference>
<dbReference type="GO" id="GO:0006888">
    <property type="term" value="P:endoplasmic reticulum to Golgi vesicle-mediated transport"/>
    <property type="evidence" value="ECO:0007669"/>
    <property type="project" value="TreeGrafter"/>
</dbReference>
<dbReference type="GO" id="GO:0000139">
    <property type="term" value="C:Golgi membrane"/>
    <property type="evidence" value="ECO:0007669"/>
    <property type="project" value="UniProtKB-SubCell"/>
</dbReference>
<dbReference type="OrthoDB" id="27923at2759"/>
<feature type="domain" description="Longin" evidence="12">
    <location>
        <begin position="68"/>
        <end position="171"/>
    </location>
</feature>
<keyword evidence="5" id="KW-0564">Palmitate</keyword>
<gene>
    <name evidence="14" type="ORF">NLS_LOCUS1912</name>
</gene>
<proteinExistence type="inferred from homology"/>
<dbReference type="PANTHER" id="PTHR45806:SF1">
    <property type="entry name" value="SYNAPTOBREVIN HOMOLOG YKT6"/>
    <property type="match status" value="1"/>
</dbReference>